<dbReference type="InterPro" id="IPR050090">
    <property type="entry name" value="Tyrosine_recombinase_XerCD"/>
</dbReference>
<evidence type="ECO:0000313" key="9">
    <source>
        <dbReference type="Proteomes" id="UP001139369"/>
    </source>
</evidence>
<evidence type="ECO:0000259" key="6">
    <source>
        <dbReference type="PROSITE" id="PS51898"/>
    </source>
</evidence>
<keyword evidence="2" id="KW-0229">DNA integration</keyword>
<dbReference type="PANTHER" id="PTHR30349">
    <property type="entry name" value="PHAGE INTEGRASE-RELATED"/>
    <property type="match status" value="1"/>
</dbReference>
<dbReference type="SUPFAM" id="SSF56349">
    <property type="entry name" value="DNA breaking-rejoining enzymes"/>
    <property type="match status" value="1"/>
</dbReference>
<dbReference type="Gene3D" id="1.10.443.10">
    <property type="entry name" value="Intergrase catalytic core"/>
    <property type="match status" value="1"/>
</dbReference>
<dbReference type="InterPro" id="IPR002104">
    <property type="entry name" value="Integrase_catalytic"/>
</dbReference>
<dbReference type="InterPro" id="IPR035386">
    <property type="entry name" value="Arm-DNA-bind_5"/>
</dbReference>
<dbReference type="Pfam" id="PF13102">
    <property type="entry name" value="Phage_int_SAM_5"/>
    <property type="match status" value="1"/>
</dbReference>
<feature type="domain" description="Tyr recombinase" evidence="6">
    <location>
        <begin position="211"/>
        <end position="403"/>
    </location>
</feature>
<keyword evidence="4" id="KW-0233">DNA recombination</keyword>
<keyword evidence="3 5" id="KW-0238">DNA-binding</keyword>
<sequence length="404" mass="47093">MASSIRLILRKKPNKEGLFPLMIRIVKNRKSNVIYTGHYIESHHWDEVERKIKKSHPNSVRLNNMLVKKLAEASDTVIELQTTHKEFSSKQIKKQIVKPNEEESFNTISKNFLLELEANKKLTRLGSDKPRINHVINFAGSDNLSFREINEDFLKDFITYLKVKRKNSPRSITNNLVVIRTLFNIAIRKGIVDSKLYPFGKGKIRIKFPETEKVGLSPDEVKKIASLNNLTEHELHARNVWLFSFYLAGMRVADVLKIKWSDIYDERLHYRMNKNDKLLSLKLPNKVLPIIESYKEQKLNDNDFIFPELKKANLKSEKDILAKTKTANKKFNKYLEKIAEKAGLYKKLTMHIARHTFGNISGDKIPIQMLQKLYRHSSITTTINYQSNFVHKDTDDALDKVIDF</sequence>
<name>A0A9X1VQF8_9FLAO</name>
<comment type="similarity">
    <text evidence="1">Belongs to the 'phage' integrase family.</text>
</comment>
<dbReference type="AlphaFoldDB" id="A0A9X1VQF8"/>
<organism evidence="8 9">
    <name type="scientific">Polaribacter marinus</name>
    <dbReference type="NCBI Taxonomy" id="2916838"/>
    <lineage>
        <taxon>Bacteria</taxon>
        <taxon>Pseudomonadati</taxon>
        <taxon>Bacteroidota</taxon>
        <taxon>Flavobacteriia</taxon>
        <taxon>Flavobacteriales</taxon>
        <taxon>Flavobacteriaceae</taxon>
    </lineage>
</organism>
<evidence type="ECO:0000256" key="3">
    <source>
        <dbReference type="ARBA" id="ARBA00023125"/>
    </source>
</evidence>
<dbReference type="EMBL" id="JAKQYM010000009">
    <property type="protein sequence ID" value="MCI2229958.1"/>
    <property type="molecule type" value="Genomic_DNA"/>
</dbReference>
<dbReference type="Pfam" id="PF00589">
    <property type="entry name" value="Phage_integrase"/>
    <property type="match status" value="1"/>
</dbReference>
<evidence type="ECO:0000256" key="4">
    <source>
        <dbReference type="ARBA" id="ARBA00023172"/>
    </source>
</evidence>
<dbReference type="InterPro" id="IPR044068">
    <property type="entry name" value="CB"/>
</dbReference>
<accession>A0A9X1VQF8</accession>
<dbReference type="InterPro" id="IPR010998">
    <property type="entry name" value="Integrase_recombinase_N"/>
</dbReference>
<feature type="domain" description="Core-binding (CB)" evidence="7">
    <location>
        <begin position="103"/>
        <end position="187"/>
    </location>
</feature>
<dbReference type="Pfam" id="PF17293">
    <property type="entry name" value="Arm-DNA-bind_5"/>
    <property type="match status" value="1"/>
</dbReference>
<dbReference type="PROSITE" id="PS51898">
    <property type="entry name" value="TYR_RECOMBINASE"/>
    <property type="match status" value="1"/>
</dbReference>
<protein>
    <submittedName>
        <fullName evidence="8">Site-specific integrase</fullName>
    </submittedName>
</protein>
<keyword evidence="9" id="KW-1185">Reference proteome</keyword>
<evidence type="ECO:0000256" key="1">
    <source>
        <dbReference type="ARBA" id="ARBA00008857"/>
    </source>
</evidence>
<dbReference type="GO" id="GO:0015074">
    <property type="term" value="P:DNA integration"/>
    <property type="evidence" value="ECO:0007669"/>
    <property type="project" value="UniProtKB-KW"/>
</dbReference>
<dbReference type="RefSeq" id="WP_242179069.1">
    <property type="nucleotide sequence ID" value="NZ_JAKQYM010000009.1"/>
</dbReference>
<evidence type="ECO:0000256" key="5">
    <source>
        <dbReference type="PROSITE-ProRule" id="PRU01248"/>
    </source>
</evidence>
<reference evidence="8" key="1">
    <citation type="submission" date="2022-02" db="EMBL/GenBank/DDBJ databases">
        <title>Polaribacter sp. MSW13, isolated from seawater.</title>
        <authorList>
            <person name="Kristyanto S."/>
            <person name="Jung J."/>
            <person name="Jeon C.O."/>
        </authorList>
    </citation>
    <scope>NUCLEOTIDE SEQUENCE</scope>
    <source>
        <strain evidence="8">MSW13</strain>
    </source>
</reference>
<dbReference type="InterPro" id="IPR013762">
    <property type="entry name" value="Integrase-like_cat_sf"/>
</dbReference>
<proteinExistence type="inferred from homology"/>
<gene>
    <name evidence="8" type="ORF">MC378_12340</name>
</gene>
<evidence type="ECO:0000259" key="7">
    <source>
        <dbReference type="PROSITE" id="PS51900"/>
    </source>
</evidence>
<comment type="caution">
    <text evidence="8">The sequence shown here is derived from an EMBL/GenBank/DDBJ whole genome shotgun (WGS) entry which is preliminary data.</text>
</comment>
<dbReference type="GO" id="GO:0006310">
    <property type="term" value="P:DNA recombination"/>
    <property type="evidence" value="ECO:0007669"/>
    <property type="project" value="UniProtKB-KW"/>
</dbReference>
<dbReference type="InterPro" id="IPR011010">
    <property type="entry name" value="DNA_brk_join_enz"/>
</dbReference>
<evidence type="ECO:0000256" key="2">
    <source>
        <dbReference type="ARBA" id="ARBA00022908"/>
    </source>
</evidence>
<dbReference type="PANTHER" id="PTHR30349:SF64">
    <property type="entry name" value="PROPHAGE INTEGRASE INTD-RELATED"/>
    <property type="match status" value="1"/>
</dbReference>
<evidence type="ECO:0000313" key="8">
    <source>
        <dbReference type="EMBL" id="MCI2229958.1"/>
    </source>
</evidence>
<dbReference type="Proteomes" id="UP001139369">
    <property type="component" value="Unassembled WGS sequence"/>
</dbReference>
<dbReference type="PROSITE" id="PS51900">
    <property type="entry name" value="CB"/>
    <property type="match status" value="1"/>
</dbReference>
<dbReference type="InterPro" id="IPR025269">
    <property type="entry name" value="SAM-like_dom"/>
</dbReference>
<dbReference type="Gene3D" id="1.10.150.130">
    <property type="match status" value="1"/>
</dbReference>
<dbReference type="GO" id="GO:0003677">
    <property type="term" value="F:DNA binding"/>
    <property type="evidence" value="ECO:0007669"/>
    <property type="project" value="UniProtKB-UniRule"/>
</dbReference>